<protein>
    <submittedName>
        <fullName evidence="1 3">Uncharacterized protein</fullName>
    </submittedName>
</protein>
<dbReference type="Proteomes" id="UP000270296">
    <property type="component" value="Unassembled WGS sequence"/>
</dbReference>
<gene>
    <name evidence="1" type="ORF">SBAD_LOCUS2491</name>
</gene>
<reference evidence="3" key="1">
    <citation type="submission" date="2016-06" db="UniProtKB">
        <authorList>
            <consortium name="WormBaseParasite"/>
        </authorList>
    </citation>
    <scope>IDENTIFICATION</scope>
</reference>
<evidence type="ECO:0000313" key="1">
    <source>
        <dbReference type="EMBL" id="VDO97795.1"/>
    </source>
</evidence>
<accession>A0A183IFU7</accession>
<keyword evidence="2" id="KW-1185">Reference proteome</keyword>
<dbReference type="EMBL" id="UZAM01007250">
    <property type="protein sequence ID" value="VDO97795.1"/>
    <property type="molecule type" value="Genomic_DNA"/>
</dbReference>
<evidence type="ECO:0000313" key="2">
    <source>
        <dbReference type="Proteomes" id="UP000270296"/>
    </source>
</evidence>
<organism evidence="3">
    <name type="scientific">Soboliphyme baturini</name>
    <dbReference type="NCBI Taxonomy" id="241478"/>
    <lineage>
        <taxon>Eukaryota</taxon>
        <taxon>Metazoa</taxon>
        <taxon>Ecdysozoa</taxon>
        <taxon>Nematoda</taxon>
        <taxon>Enoplea</taxon>
        <taxon>Dorylaimia</taxon>
        <taxon>Dioctophymatida</taxon>
        <taxon>Dioctophymatoidea</taxon>
        <taxon>Soboliphymatidae</taxon>
        <taxon>Soboliphyme</taxon>
    </lineage>
</organism>
<sequence length="105" mass="11937">MKIPIINGVSTRSERRRRKAQCHYSPLEKAAQERHRQWELTVRNCSISSLRGIEQELADEAIEYQLDIVGLSSTKGEGFGILNFLGWRLLYSGVDITTCIPVLMS</sequence>
<dbReference type="WBParaSite" id="SBAD_0000261201-mRNA-1">
    <property type="protein sequence ID" value="SBAD_0000261201-mRNA-1"/>
    <property type="gene ID" value="SBAD_0000261201"/>
</dbReference>
<proteinExistence type="predicted"/>
<name>A0A183IFU7_9BILA</name>
<reference evidence="1 2" key="2">
    <citation type="submission" date="2018-11" db="EMBL/GenBank/DDBJ databases">
        <authorList>
            <consortium name="Pathogen Informatics"/>
        </authorList>
    </citation>
    <scope>NUCLEOTIDE SEQUENCE [LARGE SCALE GENOMIC DNA]</scope>
</reference>
<dbReference type="AlphaFoldDB" id="A0A183IFU7"/>
<evidence type="ECO:0000313" key="3">
    <source>
        <dbReference type="WBParaSite" id="SBAD_0000261201-mRNA-1"/>
    </source>
</evidence>